<evidence type="ECO:0000313" key="9">
    <source>
        <dbReference type="Proteomes" id="UP000325113"/>
    </source>
</evidence>
<feature type="compositionally biased region" description="Acidic residues" evidence="2">
    <location>
        <begin position="119"/>
        <end position="128"/>
    </location>
</feature>
<dbReference type="Proteomes" id="UP000325113">
    <property type="component" value="Unassembled WGS sequence"/>
</dbReference>
<dbReference type="Proteomes" id="UP000323011">
    <property type="component" value="Unassembled WGS sequence"/>
</dbReference>
<keyword evidence="1" id="KW-0175">Coiled coil</keyword>
<comment type="caution">
    <text evidence="6">The sequence shown here is derived from an EMBL/GenBank/DDBJ whole genome shotgun (WGS) entry which is preliminary data.</text>
</comment>
<organism evidence="6 8">
    <name type="scientific">Cafeteria roenbergensis</name>
    <name type="common">Marine flagellate</name>
    <dbReference type="NCBI Taxonomy" id="33653"/>
    <lineage>
        <taxon>Eukaryota</taxon>
        <taxon>Sar</taxon>
        <taxon>Stramenopiles</taxon>
        <taxon>Bigyra</taxon>
        <taxon>Opalozoa</taxon>
        <taxon>Bicosoecida</taxon>
        <taxon>Cafeteriaceae</taxon>
        <taxon>Cafeteria</taxon>
    </lineage>
</organism>
<feature type="coiled-coil region" evidence="1">
    <location>
        <begin position="220"/>
        <end position="247"/>
    </location>
</feature>
<feature type="region of interest" description="Disordered" evidence="2">
    <location>
        <begin position="285"/>
        <end position="325"/>
    </location>
</feature>
<dbReference type="SUPFAM" id="SSF46689">
    <property type="entry name" value="Homeodomain-like"/>
    <property type="match status" value="1"/>
</dbReference>
<evidence type="ECO:0000256" key="2">
    <source>
        <dbReference type="SAM" id="MobiDB-lite"/>
    </source>
</evidence>
<dbReference type="InterPro" id="IPR009057">
    <property type="entry name" value="Homeodomain-like_sf"/>
</dbReference>
<feature type="compositionally biased region" description="Low complexity" evidence="2">
    <location>
        <begin position="289"/>
        <end position="313"/>
    </location>
</feature>
<protein>
    <recommendedName>
        <fullName evidence="3">SANT domain-containing protein</fullName>
    </recommendedName>
</protein>
<dbReference type="EMBL" id="VLTL01000064">
    <property type="protein sequence ID" value="KAA0163677.1"/>
    <property type="molecule type" value="Genomic_DNA"/>
</dbReference>
<feature type="compositionally biased region" description="Acidic residues" evidence="2">
    <location>
        <begin position="22"/>
        <end position="43"/>
    </location>
</feature>
<evidence type="ECO:0000313" key="6">
    <source>
        <dbReference type="EMBL" id="KAA0163677.1"/>
    </source>
</evidence>
<feature type="compositionally biased region" description="Acidic residues" evidence="2">
    <location>
        <begin position="1"/>
        <end position="14"/>
    </location>
</feature>
<evidence type="ECO:0000256" key="1">
    <source>
        <dbReference type="SAM" id="Coils"/>
    </source>
</evidence>
<proteinExistence type="predicted"/>
<accession>A0A5A8DGC1</accession>
<dbReference type="EMBL" id="VLTM01000043">
    <property type="protein sequence ID" value="KAA0160552.1"/>
    <property type="molecule type" value="Genomic_DNA"/>
</dbReference>
<reference evidence="7 8" key="1">
    <citation type="submission" date="2019-07" db="EMBL/GenBank/DDBJ databases">
        <title>Genomes of Cafeteria roenbergensis.</title>
        <authorList>
            <person name="Fischer M.G."/>
            <person name="Hackl T."/>
            <person name="Roman M."/>
        </authorList>
    </citation>
    <scope>NUCLEOTIDE SEQUENCE [LARGE SCALE GENOMIC DNA]</scope>
    <source>
        <strain evidence="4 7">BVI</strain>
        <strain evidence="5 9">Cflag</strain>
        <strain evidence="6 8">RCC970-E3</strain>
    </source>
</reference>
<evidence type="ECO:0000313" key="8">
    <source>
        <dbReference type="Proteomes" id="UP000324907"/>
    </source>
</evidence>
<feature type="compositionally biased region" description="Basic and acidic residues" evidence="2">
    <location>
        <begin position="191"/>
        <end position="202"/>
    </location>
</feature>
<dbReference type="EMBL" id="VLTN01000081">
    <property type="protein sequence ID" value="KAA0146679.1"/>
    <property type="molecule type" value="Genomic_DNA"/>
</dbReference>
<feature type="region of interest" description="Disordered" evidence="2">
    <location>
        <begin position="174"/>
        <end position="202"/>
    </location>
</feature>
<gene>
    <name evidence="6" type="ORF">FNF28_04154</name>
    <name evidence="4" type="ORF">FNF29_07921</name>
    <name evidence="5" type="ORF">FNF31_04261</name>
</gene>
<keyword evidence="7" id="KW-1185">Reference proteome</keyword>
<feature type="compositionally biased region" description="Low complexity" evidence="2">
    <location>
        <begin position="866"/>
        <end position="882"/>
    </location>
</feature>
<feature type="region of interest" description="Disordered" evidence="2">
    <location>
        <begin position="444"/>
        <end position="463"/>
    </location>
</feature>
<dbReference type="Gene3D" id="1.10.10.60">
    <property type="entry name" value="Homeodomain-like"/>
    <property type="match status" value="1"/>
</dbReference>
<feature type="region of interest" description="Disordered" evidence="2">
    <location>
        <begin position="851"/>
        <end position="903"/>
    </location>
</feature>
<feature type="region of interest" description="Disordered" evidence="2">
    <location>
        <begin position="1"/>
        <end position="58"/>
    </location>
</feature>
<dbReference type="AlphaFoldDB" id="A0A5A8DGC1"/>
<feature type="compositionally biased region" description="Basic and acidic residues" evidence="2">
    <location>
        <begin position="103"/>
        <end position="117"/>
    </location>
</feature>
<dbReference type="Proteomes" id="UP000324907">
    <property type="component" value="Unassembled WGS sequence"/>
</dbReference>
<dbReference type="PROSITE" id="PS51293">
    <property type="entry name" value="SANT"/>
    <property type="match status" value="1"/>
</dbReference>
<sequence length="1232" mass="128559">MDEDEDEDEDEDGDGDRAIHEADEEDEDEDDDDAMSTSEDLDETAGFVAEAVRRRQLSHQQAVADAAISSAALPVKLRAMRGWHTAHPDAAKAAAALALAQAREQEEERSLARRAFDAEAGEESDSDQGEGGPIAEDLLAALQQMGVDAPGPELDAVGVLMRGHPAPAAVEAALQRGEGGSERPSTGKRAGKPEKLPSRRDVAKAAEVVKRLAGEADAHRATLASRVAAAEAELEVLTARFDAAARAKADLEGRRRQHASRLAVHCRIRGVGDIEQTRLERRLTRRPVAAAATTDAASGAGAEDAAAATPASSTDDDRPIDRLPAPSQVLGWDASAWSAGNDGAAGLASVLDLAAEGQARGATARLALLALRAADDGSEAAALARLCRCADLTSVRVGRAGDLSALPSAAEVETVCGVAKSVAKAMADAQSAATPTAVRLSARMASPGATEASPTDSPAGTGPGARAVAIDLRGGRALLRDQPIWRWQVRVQLTASELASAEAHLAQQQRPAAGSEDSPAAAVGRWQSSPVVARLVAEAVGRQALERASALRAASAAWDASFADGVAEAAEDNAKGVLPFPDGSSSGDASHSITPRLPSIDAEARLWLQSHRLATLAARIDGAVALRFGAEAIALDIASGEEAAEDVSFAEAVLDADCLASPFSPGTGPDELARAHLVKEEGEAGAGAGGSSRPAKRQKRSSSGVQDLADSQQQDPSKQRADADALATILRSQLRALLERLPLGWAAYAGADVVISQEPIILVRQDGTTHPNFPVTIFQLPEGMRISVPALQPLVEAGIAVAIEAAEPCPICAELDASSVEGAAGIQATMAAATAAQAVAIRRKLAEMGMPEEEPQAPLPLPSPLERPAVAEPTAADEAAVPLAEGSGQDCGPRSPLSPAPVSLLARDGRGRRLAADSDPDTDLAAALADVRSIVPQALRVAAAKDKAERAEKAASGAAPIPLLRPRPSKGGFFPRDRPVSMPGQWAARESARSVDGVSASLARQAACATAGLRVPELTDCLRAATSLEAAPPHGDQPLDEVMEESGGPLWTASELLIFLDRFVQFPKDFNRIAAFLRRRRAPDCVGLYYAIKHRAQLKNALRRYRAHIRKRESLSSLRLAAECAARLGVPFPSAWLLGEAADVTLSVSDALPVRFAVAVGPYERLRRSLVARAPPATEHGEPLEQREGDEAALVRFALAPPLHAGGQLREHHAAWVSVYGSQQRQLGGSPR</sequence>
<feature type="compositionally biased region" description="Polar residues" evidence="2">
    <location>
        <begin position="701"/>
        <end position="716"/>
    </location>
</feature>
<evidence type="ECO:0000259" key="3">
    <source>
        <dbReference type="PROSITE" id="PS51293"/>
    </source>
</evidence>
<feature type="region of interest" description="Disordered" evidence="2">
    <location>
        <begin position="682"/>
        <end position="722"/>
    </location>
</feature>
<feature type="region of interest" description="Disordered" evidence="2">
    <location>
        <begin position="98"/>
        <end position="133"/>
    </location>
</feature>
<evidence type="ECO:0000313" key="4">
    <source>
        <dbReference type="EMBL" id="KAA0146679.1"/>
    </source>
</evidence>
<dbReference type="InterPro" id="IPR017884">
    <property type="entry name" value="SANT_dom"/>
</dbReference>
<feature type="region of interest" description="Disordered" evidence="2">
    <location>
        <begin position="953"/>
        <end position="976"/>
    </location>
</feature>
<feature type="domain" description="SANT" evidence="3">
    <location>
        <begin position="1046"/>
        <end position="1097"/>
    </location>
</feature>
<evidence type="ECO:0000313" key="5">
    <source>
        <dbReference type="EMBL" id="KAA0160552.1"/>
    </source>
</evidence>
<name>A0A5A8DGC1_CAFRO</name>
<evidence type="ECO:0000313" key="7">
    <source>
        <dbReference type="Proteomes" id="UP000323011"/>
    </source>
</evidence>